<dbReference type="Proteomes" id="UP000284706">
    <property type="component" value="Unassembled WGS sequence"/>
</dbReference>
<reference evidence="1 2" key="1">
    <citation type="journal article" date="2018" name="Evol. Lett.">
        <title>Horizontal gene cluster transfer increased hallucinogenic mushroom diversity.</title>
        <authorList>
            <person name="Reynolds H.T."/>
            <person name="Vijayakumar V."/>
            <person name="Gluck-Thaler E."/>
            <person name="Korotkin H.B."/>
            <person name="Matheny P.B."/>
            <person name="Slot J.C."/>
        </authorList>
    </citation>
    <scope>NUCLEOTIDE SEQUENCE [LARGE SCALE GENOMIC DNA]</scope>
    <source>
        <strain evidence="1 2">SRW20</strain>
    </source>
</reference>
<gene>
    <name evidence="1" type="ORF">CVT26_012444</name>
</gene>
<protein>
    <submittedName>
        <fullName evidence="1">Uncharacterized protein</fullName>
    </submittedName>
</protein>
<sequence length="230" mass="25429">MAPSALPSNGRPLFKASLPHHLSVLWTHVLPVQDDASVKLSRRVKGHKLGKDNKVVEQDVYMAEGETVKIFPGSLVVNYPGDTSMANAASATEEDIEIKYRVYKTCADSWTEVVAEVVDPFQARVHHETIAIQKDGSPTKALYKSGQEVFYVDSSPLKFKSNRGGSTTVKKGDRLRLRSGAMTSTGGKGGANNNISTKNAHYNFEILKEQKHKYIWKSALEVNQRDLTRA</sequence>
<evidence type="ECO:0000313" key="1">
    <source>
        <dbReference type="EMBL" id="PPR07284.1"/>
    </source>
</evidence>
<accession>A0A409YW81</accession>
<dbReference type="InParanoid" id="A0A409YW81"/>
<comment type="caution">
    <text evidence="1">The sequence shown here is derived from an EMBL/GenBank/DDBJ whole genome shotgun (WGS) entry which is preliminary data.</text>
</comment>
<organism evidence="1 2">
    <name type="scientific">Gymnopilus dilepis</name>
    <dbReference type="NCBI Taxonomy" id="231916"/>
    <lineage>
        <taxon>Eukaryota</taxon>
        <taxon>Fungi</taxon>
        <taxon>Dikarya</taxon>
        <taxon>Basidiomycota</taxon>
        <taxon>Agaricomycotina</taxon>
        <taxon>Agaricomycetes</taxon>
        <taxon>Agaricomycetidae</taxon>
        <taxon>Agaricales</taxon>
        <taxon>Agaricineae</taxon>
        <taxon>Hymenogastraceae</taxon>
        <taxon>Gymnopilus</taxon>
    </lineage>
</organism>
<dbReference type="AlphaFoldDB" id="A0A409YW81"/>
<name>A0A409YW81_9AGAR</name>
<keyword evidence="2" id="KW-1185">Reference proteome</keyword>
<evidence type="ECO:0000313" key="2">
    <source>
        <dbReference type="Proteomes" id="UP000284706"/>
    </source>
</evidence>
<dbReference type="EMBL" id="NHYE01000147">
    <property type="protein sequence ID" value="PPR07284.1"/>
    <property type="molecule type" value="Genomic_DNA"/>
</dbReference>
<proteinExistence type="predicted"/>